<dbReference type="GO" id="GO:0005737">
    <property type="term" value="C:cytoplasm"/>
    <property type="evidence" value="ECO:0007669"/>
    <property type="project" value="UniProtKB-SubCell"/>
</dbReference>
<dbReference type="SMART" id="SM00382">
    <property type="entry name" value="AAA"/>
    <property type="match status" value="1"/>
</dbReference>
<evidence type="ECO:0000256" key="3">
    <source>
        <dbReference type="ARBA" id="ARBA00022801"/>
    </source>
</evidence>
<dbReference type="FunFam" id="3.40.50.300:FF:000021">
    <property type="entry name" value="Lon protease homolog"/>
    <property type="match status" value="1"/>
</dbReference>
<comment type="subunit">
    <text evidence="10">Homohexamer. Organized in a ring with a central cavity.</text>
</comment>
<dbReference type="GO" id="GO:0005524">
    <property type="term" value="F:ATP binding"/>
    <property type="evidence" value="ECO:0007669"/>
    <property type="project" value="UniProtKB-KW"/>
</dbReference>
<dbReference type="OrthoDB" id="9803599at2"/>
<dbReference type="GO" id="GO:0004252">
    <property type="term" value="F:serine-type endopeptidase activity"/>
    <property type="evidence" value="ECO:0007669"/>
    <property type="project" value="UniProtKB-UniRule"/>
</dbReference>
<feature type="active site" evidence="11 13">
    <location>
        <position position="663"/>
    </location>
</feature>
<evidence type="ECO:0000313" key="16">
    <source>
        <dbReference type="EMBL" id="SET33614.1"/>
    </source>
</evidence>
<dbReference type="InterPro" id="IPR008269">
    <property type="entry name" value="Lon_proteolytic"/>
</dbReference>
<feature type="region of interest" description="Disordered" evidence="14">
    <location>
        <begin position="759"/>
        <end position="803"/>
    </location>
</feature>
<protein>
    <recommendedName>
        <fullName evidence="9 10">Lon protease</fullName>
        <ecNumber evidence="8 10">3.4.21.53</ecNumber>
    </recommendedName>
</protein>
<dbReference type="InterPro" id="IPR004815">
    <property type="entry name" value="Lon_bac/euk-typ"/>
</dbReference>
<proteinExistence type="inferred from homology"/>
<evidence type="ECO:0000256" key="9">
    <source>
        <dbReference type="ARBA" id="ARBA00071934"/>
    </source>
</evidence>
<dbReference type="GO" id="GO:0004176">
    <property type="term" value="F:ATP-dependent peptidase activity"/>
    <property type="evidence" value="ECO:0007669"/>
    <property type="project" value="UniProtKB-UniRule"/>
</dbReference>
<dbReference type="PIRSF" id="PIRSF001174">
    <property type="entry name" value="Lon_proteas"/>
    <property type="match status" value="1"/>
</dbReference>
<evidence type="ECO:0000256" key="2">
    <source>
        <dbReference type="ARBA" id="ARBA00022741"/>
    </source>
</evidence>
<dbReference type="Pfam" id="PF05362">
    <property type="entry name" value="Lon_C"/>
    <property type="match status" value="1"/>
</dbReference>
<dbReference type="SUPFAM" id="SSF88697">
    <property type="entry name" value="PUA domain-like"/>
    <property type="match status" value="1"/>
</dbReference>
<dbReference type="EC" id="3.4.21.53" evidence="8 10"/>
<accession>A0A1I0DNC4</accession>
<sequence>MIVIPVYNAILLPGIHLYFKKKEFRQTSGRDAVADEPVTFLYEKELQNRDSLTADNFYPVGAEGVIEEIGENDYVTLRVDRRITVERVTIEEDKTMRIASAVRKDTADLQEEEERQIFEKLRRALVTFVDSKEWGAIVRPYIVQWENVAEILSSLSSWLLLTNEEKYSFLAEDSARIRMHQMEKALYEFLEMSKLTGEAQDEQEEDYHRMVRESAIRRQLDYLQDQLDEMHPEDVSDIRMLEMKIKESGMNDEARKEAEHVLKRIEQEGTQSQEYGMLYDYLDFVTGLSWKKEPAHRISLTRAEKILDEDHFGLKKVKSRILQQIAVMDLNKKQSGSIILFVGAPGTGKTSIGQSIARALGRQYVRVSLGGVRDEADIRGHRRTYLGAMAGRIMEGIRRSGVSNPVMVLDEVDKLSSSYNGDPASALLEVLDPEQNFSFTDHYMNVPYDLSDVFFICTANTLDTIPEPLLNRMEVINFPGYTATDKFEIAKQYLLPKARKAMGIKETQLTVGDESIRKIIADFTAESGVRGLKKRMETLCRAAAVEIVKNKGKGLDVKPEDLRKLLDMKPIRHDQALKKKAPGVVTGLAWTSAGGEILYIETILMKGSGRITVTGQLGDVMKESAQIALSLVKSMFPEKGRIFKDNDIHIHIPEGAVPKDGPSAGITLTTALASLITGRAVSPEYAMTGEVSLRGVVMPIGGLPEKLMAAVRAGVKKVLIPEENTEDLEDVADEVKNKLEIIPVRDVREVLVLTKVMTKARASKNEPAEENSSGRKKDGGTSALKPKEKKKTTAKQGKTKPAE</sequence>
<dbReference type="Gene3D" id="3.30.230.10">
    <property type="match status" value="1"/>
</dbReference>
<keyword evidence="10" id="KW-0963">Cytoplasm</keyword>
<organism evidence="16 17">
    <name type="scientific">[Clostridium] aminophilum</name>
    <dbReference type="NCBI Taxonomy" id="1526"/>
    <lineage>
        <taxon>Bacteria</taxon>
        <taxon>Bacillati</taxon>
        <taxon>Bacillota</taxon>
        <taxon>Clostridia</taxon>
        <taxon>Lachnospirales</taxon>
        <taxon>Lachnospiraceae</taxon>
    </lineage>
</organism>
<keyword evidence="1 10" id="KW-0645">Protease</keyword>
<evidence type="ECO:0000256" key="8">
    <source>
        <dbReference type="ARBA" id="ARBA00066743"/>
    </source>
</evidence>
<comment type="catalytic activity">
    <reaction evidence="6 10 13">
        <text>Hydrolysis of proteins in presence of ATP.</text>
        <dbReference type="EC" id="3.4.21.53"/>
    </reaction>
</comment>
<dbReference type="Proteomes" id="UP000199820">
    <property type="component" value="Unassembled WGS sequence"/>
</dbReference>
<evidence type="ECO:0000256" key="6">
    <source>
        <dbReference type="ARBA" id="ARBA00050665"/>
    </source>
</evidence>
<evidence type="ECO:0000256" key="1">
    <source>
        <dbReference type="ARBA" id="ARBA00022670"/>
    </source>
</evidence>
<dbReference type="InterPro" id="IPR014721">
    <property type="entry name" value="Ribsml_uS5_D2-typ_fold_subgr"/>
</dbReference>
<evidence type="ECO:0000256" key="4">
    <source>
        <dbReference type="ARBA" id="ARBA00022825"/>
    </source>
</evidence>
<dbReference type="InterPro" id="IPR003593">
    <property type="entry name" value="AAA+_ATPase"/>
</dbReference>
<dbReference type="InterPro" id="IPR003959">
    <property type="entry name" value="ATPase_AAA_core"/>
</dbReference>
<keyword evidence="3 10" id="KW-0378">Hydrolase</keyword>
<evidence type="ECO:0000259" key="15">
    <source>
        <dbReference type="PROSITE" id="PS51786"/>
    </source>
</evidence>
<dbReference type="InterPro" id="IPR015947">
    <property type="entry name" value="PUA-like_sf"/>
</dbReference>
<evidence type="ECO:0000256" key="14">
    <source>
        <dbReference type="SAM" id="MobiDB-lite"/>
    </source>
</evidence>
<dbReference type="InterPro" id="IPR054594">
    <property type="entry name" value="Lon_lid"/>
</dbReference>
<evidence type="ECO:0000313" key="17">
    <source>
        <dbReference type="Proteomes" id="UP000199820"/>
    </source>
</evidence>
<dbReference type="InterPro" id="IPR027065">
    <property type="entry name" value="Lon_Prtase"/>
</dbReference>
<evidence type="ECO:0000256" key="10">
    <source>
        <dbReference type="PIRNR" id="PIRNR001174"/>
    </source>
</evidence>
<reference evidence="16 17" key="1">
    <citation type="submission" date="2016-10" db="EMBL/GenBank/DDBJ databases">
        <authorList>
            <person name="de Groot N.N."/>
        </authorList>
    </citation>
    <scope>NUCLEOTIDE SEQUENCE [LARGE SCALE GENOMIC DNA]</scope>
    <source>
        <strain evidence="16 17">KH1P1</strain>
    </source>
</reference>
<dbReference type="CDD" id="cd19500">
    <property type="entry name" value="RecA-like_Lon"/>
    <property type="match status" value="1"/>
</dbReference>
<dbReference type="GO" id="GO:0030163">
    <property type="term" value="P:protein catabolic process"/>
    <property type="evidence" value="ECO:0007669"/>
    <property type="project" value="InterPro"/>
</dbReference>
<dbReference type="SUPFAM" id="SSF54211">
    <property type="entry name" value="Ribosomal protein S5 domain 2-like"/>
    <property type="match status" value="1"/>
</dbReference>
<feature type="compositionally biased region" description="Basic and acidic residues" evidence="14">
    <location>
        <begin position="763"/>
        <end position="779"/>
    </location>
</feature>
<dbReference type="PROSITE" id="PS51786">
    <property type="entry name" value="LON_PROTEOLYTIC"/>
    <property type="match status" value="1"/>
</dbReference>
<evidence type="ECO:0000256" key="11">
    <source>
        <dbReference type="PIRSR" id="PIRSR001174-1"/>
    </source>
</evidence>
<comment type="function">
    <text evidence="7">ATP-dependent serine protease that mediates the selective degradation of mutant and abnormal proteins as well as certain short-lived regulatory proteins. Required for cellular homeostasis and for survival from DNA damage and developmental changes induced by stress. Degrades polypeptides processively to yield small peptide fragments that are 5 to 10 amino acids long. Binds to DNA in a double-stranded, site-specific manner.</text>
</comment>
<dbReference type="Gene3D" id="1.20.5.5270">
    <property type="match status" value="1"/>
</dbReference>
<keyword evidence="5 10" id="KW-0067">ATP-binding</keyword>
<feature type="active site" evidence="11 13">
    <location>
        <position position="706"/>
    </location>
</feature>
<keyword evidence="17" id="KW-1185">Reference proteome</keyword>
<comment type="subcellular location">
    <subcellularLocation>
        <location evidence="10">Cytoplasm</location>
    </subcellularLocation>
</comment>
<dbReference type="Gene3D" id="3.40.50.300">
    <property type="entry name" value="P-loop containing nucleotide triphosphate hydrolases"/>
    <property type="match status" value="1"/>
</dbReference>
<dbReference type="GO" id="GO:0006508">
    <property type="term" value="P:proteolysis"/>
    <property type="evidence" value="ECO:0007669"/>
    <property type="project" value="UniProtKB-KW"/>
</dbReference>
<dbReference type="PANTHER" id="PTHR10046">
    <property type="entry name" value="ATP DEPENDENT LON PROTEASE FAMILY MEMBER"/>
    <property type="match status" value="1"/>
</dbReference>
<evidence type="ECO:0000256" key="13">
    <source>
        <dbReference type="PROSITE-ProRule" id="PRU01122"/>
    </source>
</evidence>
<dbReference type="InterPro" id="IPR027417">
    <property type="entry name" value="P-loop_NTPase"/>
</dbReference>
<dbReference type="Pfam" id="PF22667">
    <property type="entry name" value="Lon_lid"/>
    <property type="match status" value="1"/>
</dbReference>
<dbReference type="Pfam" id="PF00004">
    <property type="entry name" value="AAA"/>
    <property type="match status" value="1"/>
</dbReference>
<dbReference type="InterPro" id="IPR008268">
    <property type="entry name" value="Peptidase_S16_AS"/>
</dbReference>
<gene>
    <name evidence="16" type="ORF">SAMN04487771_101327</name>
</gene>
<feature type="domain" description="Lon proteolytic" evidence="15">
    <location>
        <begin position="579"/>
        <end position="757"/>
    </location>
</feature>
<keyword evidence="4 10" id="KW-0720">Serine protease</keyword>
<dbReference type="PROSITE" id="PS01046">
    <property type="entry name" value="LON_SER"/>
    <property type="match status" value="1"/>
</dbReference>
<keyword evidence="2 10" id="KW-0547">Nucleotide-binding</keyword>
<feature type="binding site" evidence="12">
    <location>
        <begin position="343"/>
        <end position="350"/>
    </location>
    <ligand>
        <name>ATP</name>
        <dbReference type="ChEBI" id="CHEBI:30616"/>
    </ligand>
</feature>
<dbReference type="STRING" id="1526.SAMN02910262_01675"/>
<dbReference type="InterPro" id="IPR020568">
    <property type="entry name" value="Ribosomal_Su5_D2-typ_SF"/>
</dbReference>
<evidence type="ECO:0000256" key="5">
    <source>
        <dbReference type="ARBA" id="ARBA00022840"/>
    </source>
</evidence>
<dbReference type="Gene3D" id="1.10.8.60">
    <property type="match status" value="1"/>
</dbReference>
<dbReference type="AlphaFoldDB" id="A0A1I0DNC4"/>
<comment type="similarity">
    <text evidence="10 13">Belongs to the peptidase S16 family.</text>
</comment>
<dbReference type="NCBIfam" id="TIGR00763">
    <property type="entry name" value="lon"/>
    <property type="match status" value="1"/>
</dbReference>
<evidence type="ECO:0000256" key="12">
    <source>
        <dbReference type="PIRSR" id="PIRSR001174-2"/>
    </source>
</evidence>
<dbReference type="RefSeq" id="WP_074649153.1">
    <property type="nucleotide sequence ID" value="NZ_FOIL01000013.1"/>
</dbReference>
<dbReference type="GO" id="GO:0016887">
    <property type="term" value="F:ATP hydrolysis activity"/>
    <property type="evidence" value="ECO:0007669"/>
    <property type="project" value="InterPro"/>
</dbReference>
<name>A0A1I0DNC4_9FIRM</name>
<evidence type="ECO:0000256" key="7">
    <source>
        <dbReference type="ARBA" id="ARBA00053875"/>
    </source>
</evidence>
<dbReference type="SUPFAM" id="SSF52540">
    <property type="entry name" value="P-loop containing nucleoside triphosphate hydrolases"/>
    <property type="match status" value="1"/>
</dbReference>
<dbReference type="eggNOG" id="COG0466">
    <property type="taxonomic scope" value="Bacteria"/>
</dbReference>
<dbReference type="PRINTS" id="PR00830">
    <property type="entry name" value="ENDOLAPTASE"/>
</dbReference>
<dbReference type="EMBL" id="FOIL01000013">
    <property type="protein sequence ID" value="SET33614.1"/>
    <property type="molecule type" value="Genomic_DNA"/>
</dbReference>